<proteinExistence type="predicted"/>
<gene>
    <name evidence="2" type="ORF">GCM10007418_14050</name>
</gene>
<evidence type="ECO:0000313" key="2">
    <source>
        <dbReference type="EMBL" id="GGC95711.1"/>
    </source>
</evidence>
<feature type="transmembrane region" description="Helical" evidence="1">
    <location>
        <begin position="7"/>
        <end position="28"/>
    </location>
</feature>
<name>A0ABQ1PER5_9GAMM</name>
<dbReference type="Proteomes" id="UP000638188">
    <property type="component" value="Unassembled WGS sequence"/>
</dbReference>
<organism evidence="2 3">
    <name type="scientific">Halopseudomonas salina</name>
    <dbReference type="NCBI Taxonomy" id="1323744"/>
    <lineage>
        <taxon>Bacteria</taxon>
        <taxon>Pseudomonadati</taxon>
        <taxon>Pseudomonadota</taxon>
        <taxon>Gammaproteobacteria</taxon>
        <taxon>Pseudomonadales</taxon>
        <taxon>Pseudomonadaceae</taxon>
        <taxon>Halopseudomonas</taxon>
    </lineage>
</organism>
<dbReference type="RefSeq" id="WP_223825363.1">
    <property type="nucleotide sequence ID" value="NZ_BMFF01000002.1"/>
</dbReference>
<evidence type="ECO:0000313" key="3">
    <source>
        <dbReference type="Proteomes" id="UP000638188"/>
    </source>
</evidence>
<keyword evidence="3" id="KW-1185">Reference proteome</keyword>
<protein>
    <submittedName>
        <fullName evidence="2">Uncharacterized protein</fullName>
    </submittedName>
</protein>
<feature type="transmembrane region" description="Helical" evidence="1">
    <location>
        <begin position="40"/>
        <end position="65"/>
    </location>
</feature>
<dbReference type="EMBL" id="BMFF01000002">
    <property type="protein sequence ID" value="GGC95711.1"/>
    <property type="molecule type" value="Genomic_DNA"/>
</dbReference>
<keyword evidence="1" id="KW-0812">Transmembrane</keyword>
<sequence>MKQAMDVIFDFLVNVVCHRIGVGVLKLFSGGRFEGESGYAWGFALLVGGLVLLAPFAAFISWLIYAKV</sequence>
<keyword evidence="1" id="KW-1133">Transmembrane helix</keyword>
<evidence type="ECO:0000256" key="1">
    <source>
        <dbReference type="SAM" id="Phobius"/>
    </source>
</evidence>
<reference evidence="3" key="1">
    <citation type="journal article" date="2019" name="Int. J. Syst. Evol. Microbiol.">
        <title>The Global Catalogue of Microorganisms (GCM) 10K type strain sequencing project: providing services to taxonomists for standard genome sequencing and annotation.</title>
        <authorList>
            <consortium name="The Broad Institute Genomics Platform"/>
            <consortium name="The Broad Institute Genome Sequencing Center for Infectious Disease"/>
            <person name="Wu L."/>
            <person name="Ma J."/>
        </authorList>
    </citation>
    <scope>NUCLEOTIDE SEQUENCE [LARGE SCALE GENOMIC DNA]</scope>
    <source>
        <strain evidence="3">CGMCC 1.12482</strain>
    </source>
</reference>
<comment type="caution">
    <text evidence="2">The sequence shown here is derived from an EMBL/GenBank/DDBJ whole genome shotgun (WGS) entry which is preliminary data.</text>
</comment>
<keyword evidence="1" id="KW-0472">Membrane</keyword>
<accession>A0ABQ1PER5</accession>